<dbReference type="InterPro" id="IPR036770">
    <property type="entry name" value="Ankyrin_rpt-contain_sf"/>
</dbReference>
<feature type="compositionally biased region" description="Basic and acidic residues" evidence="4">
    <location>
        <begin position="381"/>
        <end position="394"/>
    </location>
</feature>
<evidence type="ECO:0000256" key="4">
    <source>
        <dbReference type="SAM" id="MobiDB-lite"/>
    </source>
</evidence>
<evidence type="ECO:0000313" key="5">
    <source>
        <dbReference type="EMBL" id="GFO16118.1"/>
    </source>
</evidence>
<protein>
    <submittedName>
        <fullName evidence="5">Ankyrin repeat domain-containing protein 50-like</fullName>
    </submittedName>
</protein>
<dbReference type="Proteomes" id="UP000735302">
    <property type="component" value="Unassembled WGS sequence"/>
</dbReference>
<gene>
    <name evidence="5" type="ORF">PoB_004262300</name>
</gene>
<feature type="compositionally biased region" description="Polar residues" evidence="4">
    <location>
        <begin position="457"/>
        <end position="491"/>
    </location>
</feature>
<accession>A0AAV4B941</accession>
<dbReference type="InterPro" id="IPR002110">
    <property type="entry name" value="Ankyrin_rpt"/>
</dbReference>
<keyword evidence="6" id="KW-1185">Reference proteome</keyword>
<dbReference type="PANTHER" id="PTHR24171">
    <property type="entry name" value="ANKYRIN REPEAT DOMAIN-CONTAINING PROTEIN 39-RELATED"/>
    <property type="match status" value="1"/>
</dbReference>
<feature type="repeat" description="ANK" evidence="3">
    <location>
        <begin position="72"/>
        <end position="104"/>
    </location>
</feature>
<evidence type="ECO:0000256" key="3">
    <source>
        <dbReference type="PROSITE-ProRule" id="PRU00023"/>
    </source>
</evidence>
<dbReference type="PROSITE" id="PS50297">
    <property type="entry name" value="ANK_REP_REGION"/>
    <property type="match status" value="3"/>
</dbReference>
<dbReference type="EMBL" id="BLXT01004649">
    <property type="protein sequence ID" value="GFO16118.1"/>
    <property type="molecule type" value="Genomic_DNA"/>
</dbReference>
<reference evidence="5 6" key="1">
    <citation type="journal article" date="2021" name="Elife">
        <title>Chloroplast acquisition without the gene transfer in kleptoplastic sea slugs, Plakobranchus ocellatus.</title>
        <authorList>
            <person name="Maeda T."/>
            <person name="Takahashi S."/>
            <person name="Yoshida T."/>
            <person name="Shimamura S."/>
            <person name="Takaki Y."/>
            <person name="Nagai Y."/>
            <person name="Toyoda A."/>
            <person name="Suzuki Y."/>
            <person name="Arimoto A."/>
            <person name="Ishii H."/>
            <person name="Satoh N."/>
            <person name="Nishiyama T."/>
            <person name="Hasebe M."/>
            <person name="Maruyama T."/>
            <person name="Minagawa J."/>
            <person name="Obokata J."/>
            <person name="Shigenobu S."/>
        </authorList>
    </citation>
    <scope>NUCLEOTIDE SEQUENCE [LARGE SCALE GENOMIC DNA]</scope>
</reference>
<dbReference type="GO" id="GO:0004842">
    <property type="term" value="F:ubiquitin-protein transferase activity"/>
    <property type="evidence" value="ECO:0007669"/>
    <property type="project" value="TreeGrafter"/>
</dbReference>
<keyword evidence="1" id="KW-0677">Repeat</keyword>
<feature type="region of interest" description="Disordered" evidence="4">
    <location>
        <begin position="414"/>
        <end position="521"/>
    </location>
</feature>
<feature type="compositionally biased region" description="Basic and acidic residues" evidence="4">
    <location>
        <begin position="421"/>
        <end position="431"/>
    </location>
</feature>
<dbReference type="Pfam" id="PF00023">
    <property type="entry name" value="Ank"/>
    <property type="match status" value="1"/>
</dbReference>
<comment type="caution">
    <text evidence="5">The sequence shown here is derived from an EMBL/GenBank/DDBJ whole genome shotgun (WGS) entry which is preliminary data.</text>
</comment>
<evidence type="ECO:0000256" key="1">
    <source>
        <dbReference type="ARBA" id="ARBA00022737"/>
    </source>
</evidence>
<evidence type="ECO:0000313" key="6">
    <source>
        <dbReference type="Proteomes" id="UP000735302"/>
    </source>
</evidence>
<proteinExistence type="predicted"/>
<dbReference type="GO" id="GO:0085020">
    <property type="term" value="P:protein K6-linked ubiquitination"/>
    <property type="evidence" value="ECO:0007669"/>
    <property type="project" value="TreeGrafter"/>
</dbReference>
<dbReference type="Pfam" id="PF12796">
    <property type="entry name" value="Ank_2"/>
    <property type="match status" value="2"/>
</dbReference>
<dbReference type="AlphaFoldDB" id="A0AAV4B941"/>
<feature type="region of interest" description="Disordered" evidence="4">
    <location>
        <begin position="572"/>
        <end position="596"/>
    </location>
</feature>
<dbReference type="SMART" id="SM00248">
    <property type="entry name" value="ANK"/>
    <property type="match status" value="7"/>
</dbReference>
<keyword evidence="2 3" id="KW-0040">ANK repeat</keyword>
<dbReference type="GO" id="GO:0031436">
    <property type="term" value="C:BRCA1-BARD1 complex"/>
    <property type="evidence" value="ECO:0007669"/>
    <property type="project" value="TreeGrafter"/>
</dbReference>
<feature type="repeat" description="ANK" evidence="3">
    <location>
        <begin position="216"/>
        <end position="248"/>
    </location>
</feature>
<dbReference type="PROSITE" id="PS50088">
    <property type="entry name" value="ANK_REPEAT"/>
    <property type="match status" value="3"/>
</dbReference>
<sequence>MGQAESKQEMFWEACGFGRPHLVEKFIEHGIDVNWVSSIHDCSPIHVASQGKPEVVKLLIDAGCDISVVDSRGNTAVHHAAMQGHADIIQMLVDAGADLNAQDKNGWTPLHHSAYYAHLRAVEVLVKNKCDADMLNKDGRSALTETARSKKYEEERVLGEIARTLIKAGCDVNLQCTDLGEANFTGLMFAAYHNHVDVATAFIDGDCNLNAVTLYTKWTALHWAADCGNAEMVYLLLDAGANPTAAGMRGEMASSRAKDPELKEFLENAERLWRDMDKEVDMATISSVHSVNAQASLDTAKALESLSTQAKNRDILSAPMPTMPVLGITSRSDPKTRYTRRDVKEVAAQSIKTNFPWKSYSKQTSPSPDRDGLFENGEGGAEEKPKLFPSQDDKTNAFMDSLAQRINYMTGKIANMGGSSADKKSEGKEDNEITPTNSEPTVNDIGNVAEKDDLQDSGLSSHEGSHQPSELTTPDNDGTTAGNLSSPKRTVSSPKSPMSPKSPSSPLKEGDSRLDAEADASIIEESHRGFSILKALQERRRRSMVLEDLPDEALPQVGVSAAANADHLRFMSAGGSQIHHEPSTPPPKKAEIISTV</sequence>
<organism evidence="5 6">
    <name type="scientific">Plakobranchus ocellatus</name>
    <dbReference type="NCBI Taxonomy" id="259542"/>
    <lineage>
        <taxon>Eukaryota</taxon>
        <taxon>Metazoa</taxon>
        <taxon>Spiralia</taxon>
        <taxon>Lophotrochozoa</taxon>
        <taxon>Mollusca</taxon>
        <taxon>Gastropoda</taxon>
        <taxon>Heterobranchia</taxon>
        <taxon>Euthyneura</taxon>
        <taxon>Panpulmonata</taxon>
        <taxon>Sacoglossa</taxon>
        <taxon>Placobranchoidea</taxon>
        <taxon>Plakobranchidae</taxon>
        <taxon>Plakobranchus</taxon>
    </lineage>
</organism>
<dbReference type="Gene3D" id="1.25.40.20">
    <property type="entry name" value="Ankyrin repeat-containing domain"/>
    <property type="match status" value="2"/>
</dbReference>
<feature type="compositionally biased region" description="Low complexity" evidence="4">
    <location>
        <begin position="492"/>
        <end position="506"/>
    </location>
</feature>
<evidence type="ECO:0000256" key="2">
    <source>
        <dbReference type="ARBA" id="ARBA00023043"/>
    </source>
</evidence>
<dbReference type="GO" id="GO:0070531">
    <property type="term" value="C:BRCA1-A complex"/>
    <property type="evidence" value="ECO:0007669"/>
    <property type="project" value="TreeGrafter"/>
</dbReference>
<feature type="repeat" description="ANK" evidence="3">
    <location>
        <begin position="105"/>
        <end position="137"/>
    </location>
</feature>
<feature type="region of interest" description="Disordered" evidence="4">
    <location>
        <begin position="357"/>
        <end position="394"/>
    </location>
</feature>
<name>A0AAV4B941_9GAST</name>
<dbReference type="PRINTS" id="PR01415">
    <property type="entry name" value="ANKYRIN"/>
</dbReference>
<dbReference type="SUPFAM" id="SSF48403">
    <property type="entry name" value="Ankyrin repeat"/>
    <property type="match status" value="1"/>
</dbReference>